<dbReference type="InterPro" id="IPR047817">
    <property type="entry name" value="ABC2_TM_bact-type"/>
</dbReference>
<proteinExistence type="inferred from homology"/>
<dbReference type="PANTHER" id="PTHR30294:SF38">
    <property type="entry name" value="TRANSPORT PERMEASE PROTEIN"/>
    <property type="match status" value="1"/>
</dbReference>
<comment type="similarity">
    <text evidence="2 8">Belongs to the ABC-2 integral membrane protein family.</text>
</comment>
<feature type="transmembrane region" description="Helical" evidence="8">
    <location>
        <begin position="352"/>
        <end position="377"/>
    </location>
</feature>
<feature type="domain" description="ABC transmembrane type-2" evidence="9">
    <location>
        <begin position="155"/>
        <end position="380"/>
    </location>
</feature>
<dbReference type="InterPro" id="IPR013525">
    <property type="entry name" value="ABC2_TM"/>
</dbReference>
<evidence type="ECO:0000256" key="7">
    <source>
        <dbReference type="ARBA" id="ARBA00023136"/>
    </source>
</evidence>
<dbReference type="InterPro" id="IPR051449">
    <property type="entry name" value="ABC-2_transporter_component"/>
</dbReference>
<keyword evidence="5 8" id="KW-0812">Transmembrane</keyword>
<evidence type="ECO:0000256" key="8">
    <source>
        <dbReference type="RuleBase" id="RU361157"/>
    </source>
</evidence>
<evidence type="ECO:0000259" key="9">
    <source>
        <dbReference type="PROSITE" id="PS51012"/>
    </source>
</evidence>
<gene>
    <name evidence="10" type="ORF">GP475_00135</name>
</gene>
<keyword evidence="6 8" id="KW-1133">Transmembrane helix</keyword>
<dbReference type="Pfam" id="PF01061">
    <property type="entry name" value="ABC2_membrane"/>
    <property type="match status" value="1"/>
</dbReference>
<feature type="transmembrane region" description="Helical" evidence="8">
    <location>
        <begin position="302"/>
        <end position="326"/>
    </location>
</feature>
<dbReference type="Proteomes" id="UP000516320">
    <property type="component" value="Chromosome"/>
</dbReference>
<evidence type="ECO:0000256" key="6">
    <source>
        <dbReference type="ARBA" id="ARBA00022989"/>
    </source>
</evidence>
<name>A0A7H0SKY7_9CORY</name>
<keyword evidence="3 8" id="KW-0813">Transport</keyword>
<evidence type="ECO:0000256" key="5">
    <source>
        <dbReference type="ARBA" id="ARBA00022692"/>
    </source>
</evidence>
<evidence type="ECO:0000256" key="3">
    <source>
        <dbReference type="ARBA" id="ARBA00022448"/>
    </source>
</evidence>
<evidence type="ECO:0000256" key="4">
    <source>
        <dbReference type="ARBA" id="ARBA00022475"/>
    </source>
</evidence>
<keyword evidence="7 8" id="KW-0472">Membrane</keyword>
<comment type="subcellular location">
    <subcellularLocation>
        <location evidence="1 8">Cell membrane</location>
        <topology evidence="1 8">Multi-pass membrane protein</topology>
    </subcellularLocation>
</comment>
<sequence>MPSCKSSMAKGYVEKNISCRGCRRRTMNNLRAVSKRIFLQFRHDPRTAAILFVAPVIVMWLLSLVLNVDGYRPVVATQQLPDAIHQLYEEEAEVIPFPGGDETEYLREGHADAVIKLDDDKLHLLIDGSDPVRMQAVIKTTQGVLDKYTTDLIDQQHLVAGVKTAGPGMITGISTDTVYGDTDWKTYDYLGPALLGIFLLVFTFITSQMALVSERAQGTLERFLATPVKPWEIVGGYAIAFGVIGLIQTLIISGMGMWLVGLRIVGNFGWVITIGMTLTITSVVMGLMVSSYAKTPIQVVQLMLAIVSPQILLSGVFNLSAAPRILQILSELLPLRHGVNALKSVMIKGEGWSAISFDIGIMWLMIVIFFIIATWGLRKKTAKRHSGSAQHQRSTHHM</sequence>
<evidence type="ECO:0000256" key="1">
    <source>
        <dbReference type="ARBA" id="ARBA00004651"/>
    </source>
</evidence>
<dbReference type="PANTHER" id="PTHR30294">
    <property type="entry name" value="MEMBRANE COMPONENT OF ABC TRANSPORTER YHHJ-RELATED"/>
    <property type="match status" value="1"/>
</dbReference>
<protein>
    <recommendedName>
        <fullName evidence="8">Transport permease protein</fullName>
    </recommendedName>
</protein>
<feature type="transmembrane region" description="Helical" evidence="8">
    <location>
        <begin position="48"/>
        <end position="66"/>
    </location>
</feature>
<evidence type="ECO:0000313" key="11">
    <source>
        <dbReference type="Proteomes" id="UP000516320"/>
    </source>
</evidence>
<feature type="transmembrane region" description="Helical" evidence="8">
    <location>
        <begin position="268"/>
        <end position="290"/>
    </location>
</feature>
<evidence type="ECO:0000256" key="2">
    <source>
        <dbReference type="ARBA" id="ARBA00007783"/>
    </source>
</evidence>
<accession>A0A7H0SKY7</accession>
<evidence type="ECO:0000313" key="10">
    <source>
        <dbReference type="EMBL" id="QNQ89212.1"/>
    </source>
</evidence>
<dbReference type="PROSITE" id="PS51012">
    <property type="entry name" value="ABC_TM2"/>
    <property type="match status" value="1"/>
</dbReference>
<feature type="transmembrane region" description="Helical" evidence="8">
    <location>
        <begin position="233"/>
        <end position="256"/>
    </location>
</feature>
<keyword evidence="4 8" id="KW-1003">Cell membrane</keyword>
<dbReference type="KEGG" id="cpoy:GP475_00135"/>
<organism evidence="10 11">
    <name type="scientific">Corynebacterium poyangense</name>
    <dbReference type="NCBI Taxonomy" id="2684405"/>
    <lineage>
        <taxon>Bacteria</taxon>
        <taxon>Bacillati</taxon>
        <taxon>Actinomycetota</taxon>
        <taxon>Actinomycetes</taxon>
        <taxon>Mycobacteriales</taxon>
        <taxon>Corynebacteriaceae</taxon>
        <taxon>Corynebacterium</taxon>
    </lineage>
</organism>
<dbReference type="EMBL" id="CP046884">
    <property type="protein sequence ID" value="QNQ89212.1"/>
    <property type="molecule type" value="Genomic_DNA"/>
</dbReference>
<dbReference type="AlphaFoldDB" id="A0A7H0SKY7"/>
<keyword evidence="11" id="KW-1185">Reference proteome</keyword>
<feature type="transmembrane region" description="Helical" evidence="8">
    <location>
        <begin position="189"/>
        <end position="212"/>
    </location>
</feature>
<dbReference type="GO" id="GO:0005886">
    <property type="term" value="C:plasma membrane"/>
    <property type="evidence" value="ECO:0007669"/>
    <property type="project" value="UniProtKB-SubCell"/>
</dbReference>
<dbReference type="GO" id="GO:0140359">
    <property type="term" value="F:ABC-type transporter activity"/>
    <property type="evidence" value="ECO:0007669"/>
    <property type="project" value="InterPro"/>
</dbReference>
<reference evidence="10 11" key="1">
    <citation type="submission" date="2019-12" db="EMBL/GenBank/DDBJ databases">
        <title>Corynebacterium sp. nov., isolated from feces of the Anser Albifrons in China.</title>
        <authorList>
            <person name="Liu Q."/>
        </authorList>
    </citation>
    <scope>NUCLEOTIDE SEQUENCE [LARGE SCALE GENOMIC DNA]</scope>
    <source>
        <strain evidence="10 11">4H37-19</strain>
    </source>
</reference>